<dbReference type="Gene3D" id="3.40.1310.20">
    <property type="match status" value="1"/>
</dbReference>
<dbReference type="GO" id="GO:0006260">
    <property type="term" value="P:DNA replication"/>
    <property type="evidence" value="ECO:0007669"/>
    <property type="project" value="UniProtKB-KW"/>
</dbReference>
<dbReference type="SUPFAM" id="SSF52540">
    <property type="entry name" value="P-loop containing nucleoside triphosphate hydrolases"/>
    <property type="match status" value="1"/>
</dbReference>
<keyword evidence="9" id="KW-0547">Nucleotide-binding</keyword>
<evidence type="ECO:0000256" key="9">
    <source>
        <dbReference type="ARBA" id="ARBA00022741"/>
    </source>
</evidence>
<dbReference type="Pfam" id="PF00799">
    <property type="entry name" value="Gemini_AL1"/>
    <property type="match status" value="1"/>
</dbReference>
<keyword evidence="7" id="KW-0540">Nuclease</keyword>
<dbReference type="GO" id="GO:0000166">
    <property type="term" value="F:nucleotide binding"/>
    <property type="evidence" value="ECO:0007669"/>
    <property type="project" value="UniProtKB-KW"/>
</dbReference>
<evidence type="ECO:0000256" key="7">
    <source>
        <dbReference type="ARBA" id="ARBA00022722"/>
    </source>
</evidence>
<evidence type="ECO:0000256" key="2">
    <source>
        <dbReference type="ARBA" id="ARBA00014531"/>
    </source>
</evidence>
<dbReference type="InterPro" id="IPR049912">
    <property type="entry name" value="CRESS_DNA_REP"/>
</dbReference>
<proteinExistence type="predicted"/>
<keyword evidence="8" id="KW-0479">Metal-binding</keyword>
<organism evidence="15">
    <name type="scientific">Cressdnavirus D_HF4_1386</name>
    <dbReference type="NCBI Taxonomy" id="3071199"/>
    <lineage>
        <taxon>Viruses</taxon>
        <taxon>Monodnaviria</taxon>
        <taxon>Shotokuvirae</taxon>
        <taxon>Cressdnaviricota</taxon>
    </lineage>
</organism>
<sequence>MSQAQFRINASRFLLTYPQTTSDVNLLWDFLCSLRIAPTKAIICREAHQDGNEHLHCAVEFPRRINSTRVSIFDFAGRHPNIEPCRTWAACVNYCRKAGALEVAYFGCTAEDCTVVGAAGTVPTADEDGDPYLVAEACSTIREWYTHCLAKGIPFAFANAIWNQLHGPRPPTYFERDAEADAGIISQSTMLSELRWNPEWHTVLLCGASGIGKTSWALREAPLPFLLVTDIDDLGHFDPAVHKSIVFDEIRTTGDVMGKGAWPLTSQIKLVTWDTPVSIRIRYKVAHIPKHIPKIFTSTDFFPVNGDAQIKRRVTAFNFYEFTPTSALWI</sequence>
<evidence type="ECO:0000256" key="13">
    <source>
        <dbReference type="ARBA" id="ARBA00023125"/>
    </source>
</evidence>
<keyword evidence="11" id="KW-0378">Hydrolase</keyword>
<evidence type="ECO:0000256" key="11">
    <source>
        <dbReference type="ARBA" id="ARBA00022801"/>
    </source>
</evidence>
<keyword evidence="5" id="KW-0548">Nucleotidyltransferase</keyword>
<dbReference type="SUPFAM" id="SSF55464">
    <property type="entry name" value="Origin of replication-binding domain, RBD-like"/>
    <property type="match status" value="1"/>
</dbReference>
<dbReference type="GO" id="GO:0005198">
    <property type="term" value="F:structural molecule activity"/>
    <property type="evidence" value="ECO:0007669"/>
    <property type="project" value="InterPro"/>
</dbReference>
<dbReference type="GO" id="GO:0003677">
    <property type="term" value="F:DNA binding"/>
    <property type="evidence" value="ECO:0007669"/>
    <property type="project" value="UniProtKB-KW"/>
</dbReference>
<keyword evidence="10" id="KW-0255">Endonuclease</keyword>
<dbReference type="EMBL" id="OR148959">
    <property type="protein sequence ID" value="WMC00976.1"/>
    <property type="molecule type" value="Genomic_DNA"/>
</dbReference>
<dbReference type="PRINTS" id="PR00228">
    <property type="entry name" value="GEMCOATCLVL1"/>
</dbReference>
<evidence type="ECO:0000313" key="15">
    <source>
        <dbReference type="EMBL" id="WMC00976.1"/>
    </source>
</evidence>
<name>A0AA50Q9Z5_9VIRU</name>
<keyword evidence="12" id="KW-0190">Covalent protein-DNA linkage</keyword>
<evidence type="ECO:0000256" key="1">
    <source>
        <dbReference type="ARBA" id="ARBA00004147"/>
    </source>
</evidence>
<evidence type="ECO:0000256" key="5">
    <source>
        <dbReference type="ARBA" id="ARBA00022695"/>
    </source>
</evidence>
<protein>
    <recommendedName>
        <fullName evidence="2">Replication-associated protein</fullName>
    </recommendedName>
</protein>
<dbReference type="PROSITE" id="PS52020">
    <property type="entry name" value="CRESS_DNA_REP"/>
    <property type="match status" value="1"/>
</dbReference>
<keyword evidence="6" id="KW-0235">DNA replication</keyword>
<feature type="domain" description="CRESS-DNA virus Rep endonuclease" evidence="14">
    <location>
        <begin position="7"/>
        <end position="109"/>
    </location>
</feature>
<dbReference type="InterPro" id="IPR001301">
    <property type="entry name" value="Gemini_AL1_CLV"/>
</dbReference>
<evidence type="ECO:0000256" key="4">
    <source>
        <dbReference type="ARBA" id="ARBA00022679"/>
    </source>
</evidence>
<dbReference type="GO" id="GO:0004519">
    <property type="term" value="F:endonuclease activity"/>
    <property type="evidence" value="ECO:0007669"/>
    <property type="project" value="UniProtKB-KW"/>
</dbReference>
<evidence type="ECO:0000256" key="3">
    <source>
        <dbReference type="ARBA" id="ARBA00022562"/>
    </source>
</evidence>
<evidence type="ECO:0000259" key="14">
    <source>
        <dbReference type="PROSITE" id="PS52020"/>
    </source>
</evidence>
<keyword evidence="13" id="KW-0238">DNA-binding</keyword>
<evidence type="ECO:0000256" key="12">
    <source>
        <dbReference type="ARBA" id="ARBA00023124"/>
    </source>
</evidence>
<evidence type="ECO:0000256" key="6">
    <source>
        <dbReference type="ARBA" id="ARBA00022705"/>
    </source>
</evidence>
<evidence type="ECO:0000256" key="8">
    <source>
        <dbReference type="ARBA" id="ARBA00022723"/>
    </source>
</evidence>
<dbReference type="InterPro" id="IPR027417">
    <property type="entry name" value="P-loop_NTPase"/>
</dbReference>
<evidence type="ECO:0000256" key="10">
    <source>
        <dbReference type="ARBA" id="ARBA00022759"/>
    </source>
</evidence>
<keyword evidence="3" id="KW-1048">Host nucleus</keyword>
<dbReference type="GO" id="GO:0046872">
    <property type="term" value="F:metal ion binding"/>
    <property type="evidence" value="ECO:0007669"/>
    <property type="project" value="UniProtKB-KW"/>
</dbReference>
<comment type="subcellular location">
    <subcellularLocation>
        <location evidence="1">Host nucleus</location>
    </subcellularLocation>
</comment>
<dbReference type="GO" id="GO:0042025">
    <property type="term" value="C:host cell nucleus"/>
    <property type="evidence" value="ECO:0007669"/>
    <property type="project" value="UniProtKB-SubCell"/>
</dbReference>
<keyword evidence="4" id="KW-0808">Transferase</keyword>
<reference evidence="15" key="1">
    <citation type="submission" date="2023-06" db="EMBL/GenBank/DDBJ databases">
        <title>Characterization of diverse anelloviruses, cressdnaviruses, and phages in the human oral virome in North Carolina.</title>
        <authorList>
            <person name="Paietta E.N."/>
            <person name="Kraberger S."/>
            <person name="Custer J.M."/>
            <person name="Vargas K.L."/>
            <person name="Epsy C."/>
            <person name="Ehmke E."/>
            <person name="Yoder A.D."/>
            <person name="Varsani A."/>
        </authorList>
    </citation>
    <scope>NUCLEOTIDE SEQUENCE</scope>
    <source>
        <strain evidence="15">D_HF4_1386</strain>
    </source>
</reference>
<dbReference type="GO" id="GO:0016787">
    <property type="term" value="F:hydrolase activity"/>
    <property type="evidence" value="ECO:0007669"/>
    <property type="project" value="UniProtKB-KW"/>
</dbReference>
<dbReference type="GO" id="GO:0016779">
    <property type="term" value="F:nucleotidyltransferase activity"/>
    <property type="evidence" value="ECO:0007669"/>
    <property type="project" value="UniProtKB-KW"/>
</dbReference>
<accession>A0AA50Q9Z5</accession>